<name>A0A1R4GF46_BREDI</name>
<evidence type="ECO:0000313" key="3">
    <source>
        <dbReference type="Proteomes" id="UP000195766"/>
    </source>
</evidence>
<feature type="signal peptide" evidence="1">
    <location>
        <begin position="1"/>
        <end position="27"/>
    </location>
</feature>
<dbReference type="EMBL" id="FUIE01000065">
    <property type="protein sequence ID" value="SJM66790.1"/>
    <property type="molecule type" value="Genomic_DNA"/>
</dbReference>
<accession>A0A1R4GF46</accession>
<sequence>MPSSKTIAAVSLAAFASAMVAALPASAQSLIEIQDVDRDNVLTGTPAAFGVAFPDAQRNEAVREIGEDTYSFVPLAFIPLSDTRVALVSTGANECTGQACSGMNAVHYLDHDAGAPRYPYTLQGEWLDVGAAGVVGNPALRWGWTKAIAAGPVLYTEAGGVWQGRACGYAVLTELTPAGPVQIARIQTYFSDASADDGEAGVDGVITAADQGRSFTVSYTGSDSFKETYTRGADGQFRLDGQSRVPAC</sequence>
<gene>
    <name evidence="2" type="ORF">FM111_12225</name>
</gene>
<feature type="chain" id="PRO_5012210162" description="Lipoprotein" evidence="1">
    <location>
        <begin position="28"/>
        <end position="248"/>
    </location>
</feature>
<dbReference type="OrthoDB" id="7206605at2"/>
<evidence type="ECO:0000313" key="2">
    <source>
        <dbReference type="EMBL" id="SJM66790.1"/>
    </source>
</evidence>
<dbReference type="AlphaFoldDB" id="A0A1R4GF46"/>
<proteinExistence type="predicted"/>
<dbReference type="RefSeq" id="WP_087141255.1">
    <property type="nucleotide sequence ID" value="NZ_FUIE01000065.1"/>
</dbReference>
<protein>
    <recommendedName>
        <fullName evidence="4">Lipoprotein</fullName>
    </recommendedName>
</protein>
<dbReference type="Proteomes" id="UP000195766">
    <property type="component" value="Unassembled WGS sequence"/>
</dbReference>
<evidence type="ECO:0000256" key="1">
    <source>
        <dbReference type="SAM" id="SignalP"/>
    </source>
</evidence>
<organism evidence="2 3">
    <name type="scientific">Brevundimonas diminuta 3F5N</name>
    <dbReference type="NCBI Taxonomy" id="1255603"/>
    <lineage>
        <taxon>Bacteria</taxon>
        <taxon>Pseudomonadati</taxon>
        <taxon>Pseudomonadota</taxon>
        <taxon>Alphaproteobacteria</taxon>
        <taxon>Caulobacterales</taxon>
        <taxon>Caulobacteraceae</taxon>
        <taxon>Brevundimonas</taxon>
    </lineage>
</organism>
<evidence type="ECO:0008006" key="4">
    <source>
        <dbReference type="Google" id="ProtNLM"/>
    </source>
</evidence>
<reference evidence="2 3" key="1">
    <citation type="submission" date="2017-02" db="EMBL/GenBank/DDBJ databases">
        <authorList>
            <person name="Peterson S.W."/>
        </authorList>
    </citation>
    <scope>NUCLEOTIDE SEQUENCE [LARGE SCALE GENOMIC DNA]</scope>
    <source>
        <strain evidence="2 3">3F5N</strain>
    </source>
</reference>
<keyword evidence="1" id="KW-0732">Signal</keyword>